<dbReference type="AlphaFoldDB" id="E6PYH4"/>
<evidence type="ECO:0000256" key="1">
    <source>
        <dbReference type="SAM" id="MobiDB-lite"/>
    </source>
</evidence>
<dbReference type="EMBL" id="CABN01000079">
    <property type="protein sequence ID" value="CBH99983.1"/>
    <property type="molecule type" value="Genomic_DNA"/>
</dbReference>
<proteinExistence type="predicted"/>
<comment type="caution">
    <text evidence="2">The sequence shown here is derived from an EMBL/GenBank/DDBJ whole genome shotgun (WGS) entry which is preliminary data.</text>
</comment>
<reference evidence="2" key="1">
    <citation type="submission" date="2009-10" db="EMBL/GenBank/DDBJ databases">
        <title>Diversity of trophic interactions inside an arsenic-rich microbial ecosystem.</title>
        <authorList>
            <person name="Bertin P.N."/>
            <person name="Heinrich-Salmeron A."/>
            <person name="Pelletier E."/>
            <person name="Goulhen-Chollet F."/>
            <person name="Arsene-Ploetze F."/>
            <person name="Gallien S."/>
            <person name="Calteau A."/>
            <person name="Vallenet D."/>
            <person name="Casiot C."/>
            <person name="Chane-Woon-Ming B."/>
            <person name="Giloteaux L."/>
            <person name="Barakat M."/>
            <person name="Bonnefoy V."/>
            <person name="Bruneel O."/>
            <person name="Chandler M."/>
            <person name="Cleiss J."/>
            <person name="Duran R."/>
            <person name="Elbaz-Poulichet F."/>
            <person name="Fonknechten N."/>
            <person name="Lauga B."/>
            <person name="Mornico D."/>
            <person name="Ortet P."/>
            <person name="Schaeffer C."/>
            <person name="Siguier P."/>
            <person name="Alexander Thil Smith A."/>
            <person name="Van Dorsselaer A."/>
            <person name="Weissenbach J."/>
            <person name="Medigue C."/>
            <person name="Le Paslier D."/>
        </authorList>
    </citation>
    <scope>NUCLEOTIDE SEQUENCE</scope>
</reference>
<accession>E6PYH4</accession>
<gene>
    <name evidence="2" type="ORF">CARN3_0958</name>
</gene>
<name>E6PYH4_9ZZZZ</name>
<feature type="region of interest" description="Disordered" evidence="1">
    <location>
        <begin position="30"/>
        <end position="74"/>
    </location>
</feature>
<organism evidence="2">
    <name type="scientific">mine drainage metagenome</name>
    <dbReference type="NCBI Taxonomy" id="410659"/>
    <lineage>
        <taxon>unclassified sequences</taxon>
        <taxon>metagenomes</taxon>
        <taxon>ecological metagenomes</taxon>
    </lineage>
</organism>
<evidence type="ECO:0000313" key="2">
    <source>
        <dbReference type="EMBL" id="CBH99983.1"/>
    </source>
</evidence>
<protein>
    <submittedName>
        <fullName evidence="2">Uncharacterized protein</fullName>
    </submittedName>
</protein>
<sequence length="74" mass="7498">MAARIESLADADEAHHAAGAAVLGAMREESRGLTGGTAAERSDAARAEASGKQLTAVGFDEVEFPGPGLVGDFR</sequence>